<sequence>MLTIHPLRSNHSQHFHLFQPEPYVKVEISNSVAAEKGLKDQDYVRVWNDRGEIHGTVSILKAAHPGTVNIDEGLSARLGGSVNQLTSSRESDNGLGSTLYDCLVNIEKVEKE</sequence>
<evidence type="ECO:0000256" key="1">
    <source>
        <dbReference type="ARBA" id="ARBA00023004"/>
    </source>
</evidence>
<evidence type="ECO:0000259" key="3">
    <source>
        <dbReference type="Pfam" id="PF01568"/>
    </source>
</evidence>
<evidence type="ECO:0000313" key="4">
    <source>
        <dbReference type="EMBL" id="GAE46340.1"/>
    </source>
</evidence>
<accession>W4RPI2</accession>
<dbReference type="Gene3D" id="2.40.40.20">
    <property type="match status" value="1"/>
</dbReference>
<keyword evidence="1" id="KW-0408">Iron</keyword>
<dbReference type="EMBL" id="BAUW01000041">
    <property type="protein sequence ID" value="GAE46340.1"/>
    <property type="molecule type" value="Genomic_DNA"/>
</dbReference>
<name>W4RPI2_9BACI</name>
<comment type="caution">
    <text evidence="4">The sequence shown here is derived from an EMBL/GenBank/DDBJ whole genome shotgun (WGS) entry which is preliminary data.</text>
</comment>
<dbReference type="Pfam" id="PF01568">
    <property type="entry name" value="Molydop_binding"/>
    <property type="match status" value="1"/>
</dbReference>
<dbReference type="InterPro" id="IPR006657">
    <property type="entry name" value="MoPterin_dinucl-bd_dom"/>
</dbReference>
<dbReference type="AlphaFoldDB" id="W4RPI2"/>
<dbReference type="GO" id="GO:0043546">
    <property type="term" value="F:molybdopterin cofactor binding"/>
    <property type="evidence" value="ECO:0007669"/>
    <property type="project" value="InterPro"/>
</dbReference>
<protein>
    <submittedName>
        <fullName evidence="4">Anaerobic dehydrogenases</fullName>
    </submittedName>
</protein>
<keyword evidence="5" id="KW-1185">Reference proteome</keyword>
<dbReference type="SUPFAM" id="SSF50692">
    <property type="entry name" value="ADC-like"/>
    <property type="match status" value="1"/>
</dbReference>
<dbReference type="GO" id="GO:0016491">
    <property type="term" value="F:oxidoreductase activity"/>
    <property type="evidence" value="ECO:0007669"/>
    <property type="project" value="InterPro"/>
</dbReference>
<keyword evidence="2" id="KW-0411">Iron-sulfur</keyword>
<dbReference type="GO" id="GO:0051536">
    <property type="term" value="F:iron-sulfur cluster binding"/>
    <property type="evidence" value="ECO:0007669"/>
    <property type="project" value="UniProtKB-KW"/>
</dbReference>
<dbReference type="InterPro" id="IPR050612">
    <property type="entry name" value="Prok_Mopterin_Oxidored"/>
</dbReference>
<reference evidence="4 5" key="1">
    <citation type="submission" date="2013-12" db="EMBL/GenBank/DDBJ databases">
        <title>NBRP : Genome information of microbial organism related human and environment.</title>
        <authorList>
            <person name="Hattori M."/>
            <person name="Oshima K."/>
            <person name="Inaba H."/>
            <person name="Suda W."/>
            <person name="Sakamoto M."/>
            <person name="Iino T."/>
            <person name="Kitahara M."/>
            <person name="Oshida Y."/>
            <person name="Iida T."/>
            <person name="Kudo T."/>
            <person name="Itoh T."/>
            <person name="Ahmed I."/>
            <person name="Ohkuma M."/>
        </authorList>
    </citation>
    <scope>NUCLEOTIDE SEQUENCE [LARGE SCALE GENOMIC DNA]</scope>
    <source>
        <strain evidence="4 5">JCM 21738</strain>
    </source>
</reference>
<proteinExistence type="predicted"/>
<evidence type="ECO:0000313" key="5">
    <source>
        <dbReference type="Proteomes" id="UP000018949"/>
    </source>
</evidence>
<dbReference type="InterPro" id="IPR009010">
    <property type="entry name" value="Asp_de-COase-like_dom_sf"/>
</dbReference>
<organism evidence="4 5">
    <name type="scientific">Mesobacillus boroniphilus JCM 21738</name>
    <dbReference type="NCBI Taxonomy" id="1294265"/>
    <lineage>
        <taxon>Bacteria</taxon>
        <taxon>Bacillati</taxon>
        <taxon>Bacillota</taxon>
        <taxon>Bacilli</taxon>
        <taxon>Bacillales</taxon>
        <taxon>Bacillaceae</taxon>
        <taxon>Mesobacillus</taxon>
    </lineage>
</organism>
<evidence type="ECO:0000256" key="2">
    <source>
        <dbReference type="ARBA" id="ARBA00023014"/>
    </source>
</evidence>
<feature type="domain" description="Molybdopterin dinucleotide-binding" evidence="3">
    <location>
        <begin position="5"/>
        <end position="92"/>
    </location>
</feature>
<dbReference type="Proteomes" id="UP000018949">
    <property type="component" value="Unassembled WGS sequence"/>
</dbReference>
<gene>
    <name evidence="4" type="ORF">JCM21738_3235</name>
</gene>
<keyword evidence="2" id="KW-0479">Metal-binding</keyword>
<dbReference type="eggNOG" id="COG0243">
    <property type="taxonomic scope" value="Bacteria"/>
</dbReference>
<dbReference type="PANTHER" id="PTHR43742">
    <property type="entry name" value="TRIMETHYLAMINE-N-OXIDE REDUCTASE"/>
    <property type="match status" value="1"/>
</dbReference>
<dbReference type="PANTHER" id="PTHR43742:SF6">
    <property type="entry name" value="OXIDOREDUCTASE YYAE-RELATED"/>
    <property type="match status" value="1"/>
</dbReference>